<keyword evidence="5" id="KW-0378">Hydrolase</keyword>
<dbReference type="Gene3D" id="3.60.140.10">
    <property type="entry name" value="CNF1/YfiH-like putative cysteine hydrolases"/>
    <property type="match status" value="1"/>
</dbReference>
<dbReference type="SUPFAM" id="SSF64438">
    <property type="entry name" value="CNF1/YfiH-like putative cysteine hydrolases"/>
    <property type="match status" value="1"/>
</dbReference>
<evidence type="ECO:0000256" key="9">
    <source>
        <dbReference type="ARBA" id="ARBA00049893"/>
    </source>
</evidence>
<dbReference type="GO" id="GO:0016787">
    <property type="term" value="F:hydrolase activity"/>
    <property type="evidence" value="ECO:0007669"/>
    <property type="project" value="UniProtKB-KW"/>
</dbReference>
<keyword evidence="4" id="KW-0479">Metal-binding</keyword>
<proteinExistence type="inferred from homology"/>
<comment type="catalytic activity">
    <reaction evidence="1">
        <text>inosine + phosphate = alpha-D-ribose 1-phosphate + hypoxanthine</text>
        <dbReference type="Rhea" id="RHEA:27646"/>
        <dbReference type="ChEBI" id="CHEBI:17368"/>
        <dbReference type="ChEBI" id="CHEBI:17596"/>
        <dbReference type="ChEBI" id="CHEBI:43474"/>
        <dbReference type="ChEBI" id="CHEBI:57720"/>
        <dbReference type="EC" id="2.4.2.1"/>
    </reaction>
    <physiologicalReaction direction="left-to-right" evidence="1">
        <dbReference type="Rhea" id="RHEA:27647"/>
    </physiologicalReaction>
</comment>
<evidence type="ECO:0000256" key="8">
    <source>
        <dbReference type="ARBA" id="ARBA00048968"/>
    </source>
</evidence>
<evidence type="ECO:0008006" key="12">
    <source>
        <dbReference type="Google" id="ProtNLM"/>
    </source>
</evidence>
<dbReference type="PANTHER" id="PTHR30616">
    <property type="entry name" value="UNCHARACTERIZED PROTEIN YFIH"/>
    <property type="match status" value="1"/>
</dbReference>
<comment type="similarity">
    <text evidence="2">Belongs to the purine nucleoside phosphorylase YfiH/LACC1 family.</text>
</comment>
<evidence type="ECO:0000256" key="7">
    <source>
        <dbReference type="ARBA" id="ARBA00047989"/>
    </source>
</evidence>
<dbReference type="InterPro" id="IPR011324">
    <property type="entry name" value="Cytotoxic_necrot_fac-like_cat"/>
</dbReference>
<gene>
    <name evidence="10" type="ORF">VF00_C0002G0319</name>
</gene>
<dbReference type="PANTHER" id="PTHR30616:SF2">
    <property type="entry name" value="PURINE NUCLEOSIDE PHOSPHORYLASE LACC1"/>
    <property type="match status" value="1"/>
</dbReference>
<evidence type="ECO:0000256" key="4">
    <source>
        <dbReference type="ARBA" id="ARBA00022723"/>
    </source>
</evidence>
<evidence type="ECO:0000256" key="6">
    <source>
        <dbReference type="ARBA" id="ARBA00022833"/>
    </source>
</evidence>
<evidence type="ECO:0000256" key="3">
    <source>
        <dbReference type="ARBA" id="ARBA00022679"/>
    </source>
</evidence>
<evidence type="ECO:0000256" key="1">
    <source>
        <dbReference type="ARBA" id="ARBA00000553"/>
    </source>
</evidence>
<evidence type="ECO:0000313" key="10">
    <source>
        <dbReference type="EMBL" id="KKW26992.1"/>
    </source>
</evidence>
<name>A0A0G1ZGG5_UNCK3</name>
<sequence length="258" mass="28951">MGRRFDPYRTHQQIRMSEFTQDGLTWSMSGIADGNMSFLWGSHDEVLESRNKFLESVGLSLDDCVAVRIQDGDKIALVGQDDLAKGAREIDTAIRADAMLTDRNGLGLFLVVADCLPIIYWDSARRVLGLAHLSWKTSMLGLAGKVVAQMQQQFDCKPENIQVFIGPGAKPESYTFSDAIQRGLKEWQPFIRQLSDGQTAIDLFGYNQFILTKYGIPESNIVVSQVDTIGDERFFSHYRAETKQRGDNGRNAVVVMMK</sequence>
<evidence type="ECO:0000313" key="11">
    <source>
        <dbReference type="Proteomes" id="UP000034913"/>
    </source>
</evidence>
<dbReference type="AlphaFoldDB" id="A0A0G1ZGG5"/>
<keyword evidence="3" id="KW-0808">Transferase</keyword>
<comment type="caution">
    <text evidence="10">The sequence shown here is derived from an EMBL/GenBank/DDBJ whole genome shotgun (WGS) entry which is preliminary data.</text>
</comment>
<keyword evidence="6" id="KW-0862">Zinc</keyword>
<dbReference type="Pfam" id="PF02578">
    <property type="entry name" value="Cu-oxidase_4"/>
    <property type="match status" value="1"/>
</dbReference>
<evidence type="ECO:0000256" key="5">
    <source>
        <dbReference type="ARBA" id="ARBA00022801"/>
    </source>
</evidence>
<accession>A0A0G1ZGG5</accession>
<dbReference type="EMBL" id="LCRB01000002">
    <property type="protein sequence ID" value="KKW26992.1"/>
    <property type="molecule type" value="Genomic_DNA"/>
</dbReference>
<dbReference type="InterPro" id="IPR038371">
    <property type="entry name" value="Cu_polyphenol_OxRdtase_sf"/>
</dbReference>
<reference evidence="10 11" key="1">
    <citation type="journal article" date="2015" name="Nature">
        <title>rRNA introns, odd ribosomes, and small enigmatic genomes across a large radiation of phyla.</title>
        <authorList>
            <person name="Brown C.T."/>
            <person name="Hug L.A."/>
            <person name="Thomas B.C."/>
            <person name="Sharon I."/>
            <person name="Castelle C.J."/>
            <person name="Singh A."/>
            <person name="Wilkins M.J."/>
            <person name="Williams K.H."/>
            <person name="Banfield J.F."/>
        </authorList>
    </citation>
    <scope>NUCLEOTIDE SEQUENCE [LARGE SCALE GENOMIC DNA]</scope>
</reference>
<comment type="catalytic activity">
    <reaction evidence="8">
        <text>adenosine + phosphate = alpha-D-ribose 1-phosphate + adenine</text>
        <dbReference type="Rhea" id="RHEA:27642"/>
        <dbReference type="ChEBI" id="CHEBI:16335"/>
        <dbReference type="ChEBI" id="CHEBI:16708"/>
        <dbReference type="ChEBI" id="CHEBI:43474"/>
        <dbReference type="ChEBI" id="CHEBI:57720"/>
        <dbReference type="EC" id="2.4.2.1"/>
    </reaction>
    <physiologicalReaction direction="left-to-right" evidence="8">
        <dbReference type="Rhea" id="RHEA:27643"/>
    </physiologicalReaction>
</comment>
<dbReference type="Proteomes" id="UP000034913">
    <property type="component" value="Unassembled WGS sequence"/>
</dbReference>
<evidence type="ECO:0000256" key="2">
    <source>
        <dbReference type="ARBA" id="ARBA00007353"/>
    </source>
</evidence>
<dbReference type="CDD" id="cd16833">
    <property type="entry name" value="YfiH"/>
    <property type="match status" value="1"/>
</dbReference>
<comment type="catalytic activity">
    <reaction evidence="7">
        <text>adenosine + H2O + H(+) = inosine + NH4(+)</text>
        <dbReference type="Rhea" id="RHEA:24408"/>
        <dbReference type="ChEBI" id="CHEBI:15377"/>
        <dbReference type="ChEBI" id="CHEBI:15378"/>
        <dbReference type="ChEBI" id="CHEBI:16335"/>
        <dbReference type="ChEBI" id="CHEBI:17596"/>
        <dbReference type="ChEBI" id="CHEBI:28938"/>
        <dbReference type="EC" id="3.5.4.4"/>
    </reaction>
    <physiologicalReaction direction="left-to-right" evidence="7">
        <dbReference type="Rhea" id="RHEA:24409"/>
    </physiologicalReaction>
</comment>
<organism evidence="10 11">
    <name type="scientific">candidate division Kazan bacterium GW2011_GWB1_52_7</name>
    <dbReference type="NCBI Taxonomy" id="1620414"/>
    <lineage>
        <taxon>Bacteria</taxon>
        <taxon>Bacteria division Kazan-3B-28</taxon>
    </lineage>
</organism>
<protein>
    <recommendedName>
        <fullName evidence="12">Purine nucleoside phosphorylase</fullName>
    </recommendedName>
</protein>
<dbReference type="GO" id="GO:0017061">
    <property type="term" value="F:S-methyl-5-thioadenosine phosphorylase activity"/>
    <property type="evidence" value="ECO:0007669"/>
    <property type="project" value="UniProtKB-EC"/>
</dbReference>
<dbReference type="GO" id="GO:0005507">
    <property type="term" value="F:copper ion binding"/>
    <property type="evidence" value="ECO:0007669"/>
    <property type="project" value="TreeGrafter"/>
</dbReference>
<dbReference type="InterPro" id="IPR003730">
    <property type="entry name" value="Cu_polyphenol_OxRdtase"/>
</dbReference>
<comment type="catalytic activity">
    <reaction evidence="9">
        <text>S-methyl-5'-thioadenosine + phosphate = 5-(methylsulfanyl)-alpha-D-ribose 1-phosphate + adenine</text>
        <dbReference type="Rhea" id="RHEA:11852"/>
        <dbReference type="ChEBI" id="CHEBI:16708"/>
        <dbReference type="ChEBI" id="CHEBI:17509"/>
        <dbReference type="ChEBI" id="CHEBI:43474"/>
        <dbReference type="ChEBI" id="CHEBI:58533"/>
        <dbReference type="EC" id="2.4.2.28"/>
    </reaction>
    <physiologicalReaction direction="left-to-right" evidence="9">
        <dbReference type="Rhea" id="RHEA:11853"/>
    </physiologicalReaction>
</comment>